<dbReference type="PANTHER" id="PTHR43788">
    <property type="entry name" value="DNA2/NAM7 HELICASE FAMILY MEMBER"/>
    <property type="match status" value="1"/>
</dbReference>
<dbReference type="GO" id="GO:0016787">
    <property type="term" value="F:hydrolase activity"/>
    <property type="evidence" value="ECO:0007669"/>
    <property type="project" value="UniProtKB-KW"/>
</dbReference>
<evidence type="ECO:0000256" key="4">
    <source>
        <dbReference type="ARBA" id="ARBA00022806"/>
    </source>
</evidence>
<keyword evidence="2" id="KW-0547">Nucleotide-binding</keyword>
<dbReference type="InterPro" id="IPR027417">
    <property type="entry name" value="P-loop_NTPase"/>
</dbReference>
<dbReference type="Gene3D" id="3.40.50.300">
    <property type="entry name" value="P-loop containing nucleotide triphosphate hydrolases"/>
    <property type="match status" value="2"/>
</dbReference>
<organism evidence="10 11">
    <name type="scientific">Ramalina farinacea</name>
    <dbReference type="NCBI Taxonomy" id="258253"/>
    <lineage>
        <taxon>Eukaryota</taxon>
        <taxon>Fungi</taxon>
        <taxon>Dikarya</taxon>
        <taxon>Ascomycota</taxon>
        <taxon>Pezizomycotina</taxon>
        <taxon>Lecanoromycetes</taxon>
        <taxon>OSLEUM clade</taxon>
        <taxon>Lecanoromycetidae</taxon>
        <taxon>Lecanorales</taxon>
        <taxon>Lecanorineae</taxon>
        <taxon>Ramalinaceae</taxon>
        <taxon>Ramalina</taxon>
    </lineage>
</organism>
<keyword evidence="11" id="KW-1185">Reference proteome</keyword>
<evidence type="ECO:0000313" key="10">
    <source>
        <dbReference type="EMBL" id="MDI1488583.1"/>
    </source>
</evidence>
<dbReference type="EMBL" id="JAPUFD010000007">
    <property type="protein sequence ID" value="MDI1488583.1"/>
    <property type="molecule type" value="Genomic_DNA"/>
</dbReference>
<dbReference type="CDD" id="cd18808">
    <property type="entry name" value="SF1_C_Upf1"/>
    <property type="match status" value="1"/>
</dbReference>
<evidence type="ECO:0000256" key="7">
    <source>
        <dbReference type="SAM" id="MobiDB-lite"/>
    </source>
</evidence>
<comment type="similarity">
    <text evidence="1">Belongs to the DNA2/NAM7 helicase family.</text>
</comment>
<evidence type="ECO:0000256" key="5">
    <source>
        <dbReference type="ARBA" id="ARBA00022840"/>
    </source>
</evidence>
<name>A0AA43TUH8_9LECA</name>
<feature type="region of interest" description="Disordered" evidence="7">
    <location>
        <begin position="259"/>
        <end position="287"/>
    </location>
</feature>
<evidence type="ECO:0000259" key="9">
    <source>
        <dbReference type="SMART" id="SM00487"/>
    </source>
</evidence>
<keyword evidence="4" id="KW-0347">Helicase</keyword>
<dbReference type="SMART" id="SM00487">
    <property type="entry name" value="DEXDc"/>
    <property type="match status" value="1"/>
</dbReference>
<dbReference type="GO" id="GO:0005524">
    <property type="term" value="F:ATP binding"/>
    <property type="evidence" value="ECO:0007669"/>
    <property type="project" value="UniProtKB-KW"/>
</dbReference>
<dbReference type="SUPFAM" id="SSF52540">
    <property type="entry name" value="P-loop containing nucleoside triphosphate hydrolases"/>
    <property type="match status" value="1"/>
</dbReference>
<dbReference type="InterPro" id="IPR041677">
    <property type="entry name" value="DNA2/NAM7_AAA_11"/>
</dbReference>
<accession>A0AA43TUH8</accession>
<dbReference type="Pfam" id="PF13087">
    <property type="entry name" value="AAA_12"/>
    <property type="match status" value="1"/>
</dbReference>
<sequence>MNQTMQRLQKMTDSEHTPLMRILFGLDSPTPLPETLPDIDFFDQTLNESQRDAIRFALESREVALIHGPPGTGKTYTLLELLRQLVLIRNLRCLVCGPSNISVDNIVERLSPLKPAIPILRLGHPARLLPSVLNHSLDVLTTTSEAGGIVRDVRKEMDAKQASIKKTRNGRERRQIYGDLKELRKEYREREKGCVSTLVGQSKVVLATLHGAGGHQLRGERFDVVIIDEASQALEAACWIPLLGAAKVVLAGDHLQLPPTVKSSSSSAPAPSRNGNSKDSSSSSIDPKVKVSGNLELTLFTRLLSLHGPSIKRMLTTQYRMHRLISSFPSTELYEGKLVPAPAVANRLLTTLPYPVADTDDTREPLIFYDTQGGDFPEEKRKNIMLADSKCNPLEALLAARHARSLIEAGVREGDIAVITPYNAQVSLLSNLLKHEFPGLEVGSVDGFQGREKEAVVVSLVRSNLDDTSGGAGGRGEAEVGFLAEKRRLNVAMTRPRRQLCVVGDSETVGRGSGFLKRWMRFLESEAEVRYPDVGEVVG</sequence>
<dbReference type="CDD" id="cd18044">
    <property type="entry name" value="DEXXQc_SMUBP2"/>
    <property type="match status" value="1"/>
</dbReference>
<keyword evidence="3" id="KW-0378">Hydrolase</keyword>
<comment type="caution">
    <text evidence="10">The sequence shown here is derived from an EMBL/GenBank/DDBJ whole genome shotgun (WGS) entry which is preliminary data.</text>
</comment>
<proteinExistence type="inferred from homology"/>
<dbReference type="InterPro" id="IPR047187">
    <property type="entry name" value="SF1_C_Upf1"/>
</dbReference>
<reference evidence="10" key="1">
    <citation type="journal article" date="2023" name="Genome Biol. Evol.">
        <title>First Whole Genome Sequence and Flow Cytometry Genome Size Data for the Lichen-Forming Fungus Ramalina farinacea (Ascomycota).</title>
        <authorList>
            <person name="Llewellyn T."/>
            <person name="Mian S."/>
            <person name="Hill R."/>
            <person name="Leitch I.J."/>
            <person name="Gaya E."/>
        </authorList>
    </citation>
    <scope>NUCLEOTIDE SEQUENCE</scope>
    <source>
        <strain evidence="10">LIQ254RAFAR</strain>
    </source>
</reference>
<feature type="domain" description="Helicase ATP-binding" evidence="9">
    <location>
        <begin position="42"/>
        <end position="300"/>
    </location>
</feature>
<comment type="catalytic activity">
    <reaction evidence="6">
        <text>ATP + H2O = ADP + phosphate + H(+)</text>
        <dbReference type="Rhea" id="RHEA:13065"/>
        <dbReference type="ChEBI" id="CHEBI:15377"/>
        <dbReference type="ChEBI" id="CHEBI:15378"/>
        <dbReference type="ChEBI" id="CHEBI:30616"/>
        <dbReference type="ChEBI" id="CHEBI:43474"/>
        <dbReference type="ChEBI" id="CHEBI:456216"/>
        <dbReference type="EC" id="3.6.4.12"/>
    </reaction>
    <physiologicalReaction direction="left-to-right" evidence="6">
        <dbReference type="Rhea" id="RHEA:13066"/>
    </physiologicalReaction>
</comment>
<evidence type="ECO:0000256" key="6">
    <source>
        <dbReference type="ARBA" id="ARBA00048432"/>
    </source>
</evidence>
<dbReference type="InterPro" id="IPR003593">
    <property type="entry name" value="AAA+_ATPase"/>
</dbReference>
<dbReference type="Pfam" id="PF13086">
    <property type="entry name" value="AAA_11"/>
    <property type="match status" value="1"/>
</dbReference>
<keyword evidence="5" id="KW-0067">ATP-binding</keyword>
<dbReference type="PANTHER" id="PTHR43788:SF8">
    <property type="entry name" value="DNA-BINDING PROTEIN SMUBP-2"/>
    <property type="match status" value="1"/>
</dbReference>
<dbReference type="Proteomes" id="UP001161017">
    <property type="component" value="Unassembled WGS sequence"/>
</dbReference>
<evidence type="ECO:0000256" key="2">
    <source>
        <dbReference type="ARBA" id="ARBA00022741"/>
    </source>
</evidence>
<protein>
    <submittedName>
        <fullName evidence="10">Uncharacterized protein</fullName>
    </submittedName>
</protein>
<feature type="domain" description="AAA+ ATPase" evidence="8">
    <location>
        <begin position="60"/>
        <end position="310"/>
    </location>
</feature>
<evidence type="ECO:0000256" key="3">
    <source>
        <dbReference type="ARBA" id="ARBA00022801"/>
    </source>
</evidence>
<evidence type="ECO:0000313" key="11">
    <source>
        <dbReference type="Proteomes" id="UP001161017"/>
    </source>
</evidence>
<feature type="compositionally biased region" description="Low complexity" evidence="7">
    <location>
        <begin position="263"/>
        <end position="287"/>
    </location>
</feature>
<evidence type="ECO:0000259" key="8">
    <source>
        <dbReference type="SMART" id="SM00382"/>
    </source>
</evidence>
<gene>
    <name evidence="10" type="ORF">OHK93_007858</name>
</gene>
<dbReference type="InterPro" id="IPR050534">
    <property type="entry name" value="Coronavir_polyprotein_1ab"/>
</dbReference>
<dbReference type="AlphaFoldDB" id="A0AA43TUH8"/>
<dbReference type="GO" id="GO:0043139">
    <property type="term" value="F:5'-3' DNA helicase activity"/>
    <property type="evidence" value="ECO:0007669"/>
    <property type="project" value="TreeGrafter"/>
</dbReference>
<dbReference type="SMART" id="SM00382">
    <property type="entry name" value="AAA"/>
    <property type="match status" value="1"/>
</dbReference>
<dbReference type="InterPro" id="IPR014001">
    <property type="entry name" value="Helicase_ATP-bd"/>
</dbReference>
<dbReference type="InterPro" id="IPR041679">
    <property type="entry name" value="DNA2/NAM7-like_C"/>
</dbReference>
<evidence type="ECO:0000256" key="1">
    <source>
        <dbReference type="ARBA" id="ARBA00007913"/>
    </source>
</evidence>